<protein>
    <submittedName>
        <fullName evidence="5">DUF2490 domain-containing protein</fullName>
    </submittedName>
</protein>
<comment type="subcellular location">
    <subcellularLocation>
        <location evidence="1">Cell outer membrane</location>
    </subcellularLocation>
</comment>
<dbReference type="EMBL" id="SUYD01000009">
    <property type="protein sequence ID" value="MBE6266466.1"/>
    <property type="molecule type" value="Genomic_DNA"/>
</dbReference>
<dbReference type="Proteomes" id="UP000763088">
    <property type="component" value="Unassembled WGS sequence"/>
</dbReference>
<comment type="caution">
    <text evidence="5">The sequence shown here is derived from an EMBL/GenBank/DDBJ whole genome shotgun (WGS) entry which is preliminary data.</text>
</comment>
<reference evidence="5" key="1">
    <citation type="submission" date="2019-04" db="EMBL/GenBank/DDBJ databases">
        <title>Evolution of Biomass-Degrading Anaerobic Consortia Revealed by Metagenomics.</title>
        <authorList>
            <person name="Peng X."/>
        </authorList>
    </citation>
    <scope>NUCLEOTIDE SEQUENCE</scope>
    <source>
        <strain evidence="5">SIG141</strain>
    </source>
</reference>
<evidence type="ECO:0000256" key="1">
    <source>
        <dbReference type="ARBA" id="ARBA00004442"/>
    </source>
</evidence>
<name>A0A928GHT1_XYLRU</name>
<proteinExistence type="predicted"/>
<dbReference type="Pfam" id="PF10677">
    <property type="entry name" value="DUF2490"/>
    <property type="match status" value="1"/>
</dbReference>
<dbReference type="SUPFAM" id="SSF56935">
    <property type="entry name" value="Porins"/>
    <property type="match status" value="1"/>
</dbReference>
<dbReference type="Gene3D" id="2.40.170.20">
    <property type="entry name" value="TonB-dependent receptor, beta-barrel domain"/>
    <property type="match status" value="1"/>
</dbReference>
<evidence type="ECO:0000256" key="4">
    <source>
        <dbReference type="SAM" id="SignalP"/>
    </source>
</evidence>
<keyword evidence="2" id="KW-0472">Membrane</keyword>
<keyword evidence="3" id="KW-0998">Cell outer membrane</keyword>
<accession>A0A928GHT1</accession>
<evidence type="ECO:0000256" key="2">
    <source>
        <dbReference type="ARBA" id="ARBA00023136"/>
    </source>
</evidence>
<dbReference type="InterPro" id="IPR036942">
    <property type="entry name" value="Beta-barrel_TonB_sf"/>
</dbReference>
<evidence type="ECO:0000313" key="5">
    <source>
        <dbReference type="EMBL" id="MBE6266466.1"/>
    </source>
</evidence>
<feature type="chain" id="PRO_5036921375" evidence="4">
    <location>
        <begin position="23"/>
        <end position="250"/>
    </location>
</feature>
<dbReference type="GO" id="GO:0009279">
    <property type="term" value="C:cell outer membrane"/>
    <property type="evidence" value="ECO:0007669"/>
    <property type="project" value="UniProtKB-SubCell"/>
</dbReference>
<organism evidence="5 6">
    <name type="scientific">Xylanibacter ruminicola</name>
    <name type="common">Prevotella ruminicola</name>
    <dbReference type="NCBI Taxonomy" id="839"/>
    <lineage>
        <taxon>Bacteria</taxon>
        <taxon>Pseudomonadati</taxon>
        <taxon>Bacteroidota</taxon>
        <taxon>Bacteroidia</taxon>
        <taxon>Bacteroidales</taxon>
        <taxon>Prevotellaceae</taxon>
        <taxon>Xylanibacter</taxon>
    </lineage>
</organism>
<gene>
    <name evidence="5" type="ORF">E7102_08355</name>
</gene>
<sequence length="250" mass="29551">MHMFKRLAAAALILTSALPMTAQSEGGLYMSVEAEKKIDKKLSVSLEAATRSRNNFKTMDRWSLDLGAEYKLNKWLKAEAGYMLIDQNNREKINYKTTGAYDTWRPSYWSIKHRVYAGLTGSYKFSNNIKLSLRERWQYTYRPEKTVQRWDFDDEAWEDKVRTGKGKNQLRSRFEIAYDKKRALFTPYANVELYNAWGIEKIRYTVGTDIHLSKQHQLGVFYRFQDMKQVDADEYDPNMHYIGIGYKFKF</sequence>
<dbReference type="InterPro" id="IPR019619">
    <property type="entry name" value="DUF2490"/>
</dbReference>
<feature type="signal peptide" evidence="4">
    <location>
        <begin position="1"/>
        <end position="22"/>
    </location>
</feature>
<evidence type="ECO:0000256" key="3">
    <source>
        <dbReference type="ARBA" id="ARBA00023237"/>
    </source>
</evidence>
<keyword evidence="4" id="KW-0732">Signal</keyword>
<evidence type="ECO:0000313" key="6">
    <source>
        <dbReference type="Proteomes" id="UP000763088"/>
    </source>
</evidence>
<dbReference type="AlphaFoldDB" id="A0A928GHT1"/>